<dbReference type="SMART" id="SM01029">
    <property type="entry name" value="BetaGal_dom2"/>
    <property type="match status" value="1"/>
</dbReference>
<feature type="signal peptide" evidence="10">
    <location>
        <begin position="1"/>
        <end position="18"/>
    </location>
</feature>
<evidence type="ECO:0000259" key="11">
    <source>
        <dbReference type="SMART" id="SM01029"/>
    </source>
</evidence>
<keyword evidence="4 10" id="KW-0732">Signal</keyword>
<dbReference type="SUPFAM" id="SSF51445">
    <property type="entry name" value="(Trans)glycosidases"/>
    <property type="match status" value="2"/>
</dbReference>
<feature type="compositionally biased region" description="Polar residues" evidence="9">
    <location>
        <begin position="429"/>
        <end position="445"/>
    </location>
</feature>
<evidence type="ECO:0000256" key="6">
    <source>
        <dbReference type="ARBA" id="ARBA00023180"/>
    </source>
</evidence>
<evidence type="ECO:0000256" key="10">
    <source>
        <dbReference type="SAM" id="SignalP"/>
    </source>
</evidence>
<dbReference type="Pfam" id="PF10435">
    <property type="entry name" value="BetaGal_dom2"/>
    <property type="match status" value="1"/>
</dbReference>
<evidence type="ECO:0000256" key="8">
    <source>
        <dbReference type="RuleBase" id="RU003679"/>
    </source>
</evidence>
<dbReference type="InterPro" id="IPR008979">
    <property type="entry name" value="Galactose-bd-like_sf"/>
</dbReference>
<dbReference type="Proteomes" id="UP000249056">
    <property type="component" value="Unassembled WGS sequence"/>
</dbReference>
<feature type="region of interest" description="Disordered" evidence="9">
    <location>
        <begin position="534"/>
        <end position="566"/>
    </location>
</feature>
<dbReference type="EC" id="3.2.1.23" evidence="3"/>
<comment type="similarity">
    <text evidence="2 8">Belongs to the glycosyl hydrolase 35 family.</text>
</comment>
<dbReference type="OrthoDB" id="1657402at2759"/>
<sequence length="671" mass="73411">MRFLRAFTAITCAAQAAALTINLGGEKLMVERDEGLQDVVTYDEHSLKIKSLGFNTVSFYVHWALVEGNPGHYTADGVFAFEPFFDAAKEAGIYLIARPGPYINAEAAGGYVPGGFPDPGFQSCAQLLNEQFERVFYKNDYASGVTLLNLYMLYGGTNWGNLGHSGGYTSYDYGSAITENRELTREKYSELKLEANFLKVSPAYLTATVQSAVVGTYTNSSTLITTPLVGNGTATNFYVVRHADYQTLSLANYKLNLKTSQGDLTIPQLKGSLTLSGRDSKWHVTDYDIGGTTLLYSTAEIFTWKKFDDKTALVVYGGPNEAHELAVVTKSSAQIVEGSGVTSKSTNGSTILNWETSTTRRVVKVGNFARTDKWGTFATSIDKNVFRHRRSRLSHPKRFHPRFRSPYQMVILTPRFHSKSSVPPKELKTSTSTLRKSPTKTDATTGELSSTLTYTAPHIFLPNLSTLKWKYLDNLPEIKSSYDDSAWTLANKNFSNNLFLNPLLTPTVLNGPDYGYSAGVLIFRGHFTATGNESPLPLHSRRSLRRATRPHATQPPTTGYAWGSSTPETGINSAGVGFWTATFDLDLPSTYDVPLAFQFGNSTTGSGAGHNATGTSEYRAQLWVNGWQFGKYINNVGPQRKFSGARGDPELSREEYGGGGDLGAAGGWCGA</sequence>
<dbReference type="Pfam" id="PF01301">
    <property type="entry name" value="Glyco_hydro_35"/>
    <property type="match status" value="2"/>
</dbReference>
<keyword evidence="13" id="KW-1185">Reference proteome</keyword>
<dbReference type="InterPro" id="IPR001944">
    <property type="entry name" value="Glycoside_Hdrlase_35"/>
</dbReference>
<dbReference type="Gene3D" id="3.20.20.80">
    <property type="entry name" value="Glycosidases"/>
    <property type="match status" value="2"/>
</dbReference>
<gene>
    <name evidence="12" type="ORF">DID88_010265</name>
</gene>
<proteinExistence type="inferred from homology"/>
<dbReference type="Gene3D" id="2.102.20.10">
    <property type="entry name" value="Beta-galactosidase, domain 2"/>
    <property type="match status" value="1"/>
</dbReference>
<dbReference type="InterPro" id="IPR025300">
    <property type="entry name" value="BetaGal_jelly_roll_dom"/>
</dbReference>
<feature type="region of interest" description="Disordered" evidence="9">
    <location>
        <begin position="419"/>
        <end position="445"/>
    </location>
</feature>
<evidence type="ECO:0000256" key="5">
    <source>
        <dbReference type="ARBA" id="ARBA00022801"/>
    </source>
</evidence>
<dbReference type="GO" id="GO:0005975">
    <property type="term" value="P:carbohydrate metabolic process"/>
    <property type="evidence" value="ECO:0007669"/>
    <property type="project" value="InterPro"/>
</dbReference>
<dbReference type="Gene3D" id="2.60.120.260">
    <property type="entry name" value="Galactose-binding domain-like"/>
    <property type="match status" value="2"/>
</dbReference>
<keyword evidence="5" id="KW-0378">Hydrolase</keyword>
<evidence type="ECO:0000256" key="7">
    <source>
        <dbReference type="ARBA" id="ARBA00023295"/>
    </source>
</evidence>
<comment type="caution">
    <text evidence="12">The sequence shown here is derived from an EMBL/GenBank/DDBJ whole genome shotgun (WGS) entry which is preliminary data.</text>
</comment>
<evidence type="ECO:0000313" key="12">
    <source>
        <dbReference type="EMBL" id="RAL61186.1"/>
    </source>
</evidence>
<keyword evidence="7" id="KW-0326">Glycosidase</keyword>
<evidence type="ECO:0000256" key="2">
    <source>
        <dbReference type="ARBA" id="ARBA00009809"/>
    </source>
</evidence>
<keyword evidence="6" id="KW-0325">Glycoprotein</keyword>
<dbReference type="GO" id="GO:0004565">
    <property type="term" value="F:beta-galactosidase activity"/>
    <property type="evidence" value="ECO:0007669"/>
    <property type="project" value="UniProtKB-EC"/>
</dbReference>
<dbReference type="SUPFAM" id="SSF51011">
    <property type="entry name" value="Glycosyl hydrolase domain"/>
    <property type="match status" value="1"/>
</dbReference>
<dbReference type="SUPFAM" id="SSF49785">
    <property type="entry name" value="Galactose-binding domain-like"/>
    <property type="match status" value="2"/>
</dbReference>
<dbReference type="PANTHER" id="PTHR23421">
    <property type="entry name" value="BETA-GALACTOSIDASE RELATED"/>
    <property type="match status" value="1"/>
</dbReference>
<comment type="catalytic activity">
    <reaction evidence="1">
        <text>Hydrolysis of terminal non-reducing beta-D-galactose residues in beta-D-galactosides.</text>
        <dbReference type="EC" id="3.2.1.23"/>
    </reaction>
</comment>
<evidence type="ECO:0000313" key="13">
    <source>
        <dbReference type="Proteomes" id="UP000249056"/>
    </source>
</evidence>
<reference evidence="12 13" key="1">
    <citation type="submission" date="2018-06" db="EMBL/GenBank/DDBJ databases">
        <title>Genome Sequence of the Brown Rot Fungal Pathogen Monilinia fructigena.</title>
        <authorList>
            <person name="Landi L."/>
            <person name="De Miccolis Angelini R.M."/>
            <person name="Pollastro S."/>
            <person name="Abate D."/>
            <person name="Faretra F."/>
            <person name="Romanazzi G."/>
        </authorList>
    </citation>
    <scope>NUCLEOTIDE SEQUENCE [LARGE SCALE GENOMIC DNA]</scope>
    <source>
        <strain evidence="12 13">Mfrg269</strain>
    </source>
</reference>
<feature type="domain" description="Beta-galactosidase" evidence="11">
    <location>
        <begin position="204"/>
        <end position="371"/>
    </location>
</feature>
<protein>
    <recommendedName>
        <fullName evidence="3">beta-galactosidase</fullName>
        <ecNumber evidence="3">3.2.1.23</ecNumber>
    </recommendedName>
</protein>
<dbReference type="InterPro" id="IPR037110">
    <property type="entry name" value="Betagal_dom2_sf"/>
</dbReference>
<evidence type="ECO:0000256" key="3">
    <source>
        <dbReference type="ARBA" id="ARBA00012756"/>
    </source>
</evidence>
<feature type="chain" id="PRO_5017295972" description="beta-galactosidase" evidence="10">
    <location>
        <begin position="19"/>
        <end position="671"/>
    </location>
</feature>
<evidence type="ECO:0000256" key="4">
    <source>
        <dbReference type="ARBA" id="ARBA00022729"/>
    </source>
</evidence>
<dbReference type="AlphaFoldDB" id="A0A395IM14"/>
<dbReference type="InterPro" id="IPR018954">
    <property type="entry name" value="Betagal_dom2"/>
</dbReference>
<evidence type="ECO:0000256" key="9">
    <source>
        <dbReference type="SAM" id="MobiDB-lite"/>
    </source>
</evidence>
<dbReference type="InterPro" id="IPR031330">
    <property type="entry name" value="Gly_Hdrlase_35_cat"/>
</dbReference>
<dbReference type="Pfam" id="PF13364">
    <property type="entry name" value="BetaGal_ABD2"/>
    <property type="match status" value="2"/>
</dbReference>
<evidence type="ECO:0000256" key="1">
    <source>
        <dbReference type="ARBA" id="ARBA00001412"/>
    </source>
</evidence>
<dbReference type="EMBL" id="QKRW01000033">
    <property type="protein sequence ID" value="RAL61186.1"/>
    <property type="molecule type" value="Genomic_DNA"/>
</dbReference>
<dbReference type="FunFam" id="2.102.20.10:FF:000001">
    <property type="entry name" value="Beta-galactosidase A"/>
    <property type="match status" value="1"/>
</dbReference>
<organism evidence="12 13">
    <name type="scientific">Monilinia fructigena</name>
    <dbReference type="NCBI Taxonomy" id="38457"/>
    <lineage>
        <taxon>Eukaryota</taxon>
        <taxon>Fungi</taxon>
        <taxon>Dikarya</taxon>
        <taxon>Ascomycota</taxon>
        <taxon>Pezizomycotina</taxon>
        <taxon>Leotiomycetes</taxon>
        <taxon>Helotiales</taxon>
        <taxon>Sclerotiniaceae</taxon>
        <taxon>Monilinia</taxon>
    </lineage>
</organism>
<name>A0A395IM14_9HELO</name>
<accession>A0A395IM14</accession>
<feature type="compositionally biased region" description="Basic residues" evidence="9">
    <location>
        <begin position="539"/>
        <end position="549"/>
    </location>
</feature>
<dbReference type="InterPro" id="IPR017853">
    <property type="entry name" value="GH"/>
</dbReference>